<gene>
    <name evidence="5" type="ORF">GGX14DRAFT_420718</name>
</gene>
<feature type="domain" description="YDG" evidence="4">
    <location>
        <begin position="127"/>
        <end position="308"/>
    </location>
</feature>
<dbReference type="GO" id="GO:0044027">
    <property type="term" value="P:negative regulation of gene expression via chromosomal CpG island methylation"/>
    <property type="evidence" value="ECO:0007669"/>
    <property type="project" value="TreeGrafter"/>
</dbReference>
<organism evidence="5 6">
    <name type="scientific">Mycena pura</name>
    <dbReference type="NCBI Taxonomy" id="153505"/>
    <lineage>
        <taxon>Eukaryota</taxon>
        <taxon>Fungi</taxon>
        <taxon>Dikarya</taxon>
        <taxon>Basidiomycota</taxon>
        <taxon>Agaricomycotina</taxon>
        <taxon>Agaricomycetes</taxon>
        <taxon>Agaricomycetidae</taxon>
        <taxon>Agaricales</taxon>
        <taxon>Marasmiineae</taxon>
        <taxon>Mycenaceae</taxon>
        <taxon>Mycena</taxon>
    </lineage>
</organism>
<dbReference type="EMBL" id="JARJCW010000004">
    <property type="protein sequence ID" value="KAJ7225482.1"/>
    <property type="molecule type" value="Genomic_DNA"/>
</dbReference>
<dbReference type="PROSITE" id="PS51015">
    <property type="entry name" value="YDG"/>
    <property type="match status" value="1"/>
</dbReference>
<dbReference type="SUPFAM" id="SSF88697">
    <property type="entry name" value="PUA domain-like"/>
    <property type="match status" value="1"/>
</dbReference>
<keyword evidence="6" id="KW-1185">Reference proteome</keyword>
<evidence type="ECO:0000256" key="1">
    <source>
        <dbReference type="ARBA" id="ARBA00023242"/>
    </source>
</evidence>
<dbReference type="InterPro" id="IPR036987">
    <property type="entry name" value="SRA-YDG_sf"/>
</dbReference>
<accession>A0AAD7E2Q2</accession>
<feature type="region of interest" description="Disordered" evidence="3">
    <location>
        <begin position="312"/>
        <end position="353"/>
    </location>
</feature>
<proteinExistence type="predicted"/>
<evidence type="ECO:0000313" key="6">
    <source>
        <dbReference type="Proteomes" id="UP001219525"/>
    </source>
</evidence>
<dbReference type="GO" id="GO:0016567">
    <property type="term" value="P:protein ubiquitination"/>
    <property type="evidence" value="ECO:0007669"/>
    <property type="project" value="TreeGrafter"/>
</dbReference>
<comment type="caution">
    <text evidence="5">The sequence shown here is derived from an EMBL/GenBank/DDBJ whole genome shotgun (WGS) entry which is preliminary data.</text>
</comment>
<dbReference type="Gene3D" id="2.30.280.10">
    <property type="entry name" value="SRA-YDG"/>
    <property type="match status" value="1"/>
</dbReference>
<dbReference type="Proteomes" id="UP001219525">
    <property type="component" value="Unassembled WGS sequence"/>
</dbReference>
<evidence type="ECO:0000256" key="2">
    <source>
        <dbReference type="PROSITE-ProRule" id="PRU00358"/>
    </source>
</evidence>
<evidence type="ECO:0000256" key="3">
    <source>
        <dbReference type="SAM" id="MobiDB-lite"/>
    </source>
</evidence>
<dbReference type="GO" id="GO:0061630">
    <property type="term" value="F:ubiquitin protein ligase activity"/>
    <property type="evidence" value="ECO:0007669"/>
    <property type="project" value="TreeGrafter"/>
</dbReference>
<comment type="subcellular location">
    <subcellularLocation>
        <location evidence="2">Nucleus</location>
    </subcellularLocation>
</comment>
<dbReference type="InterPro" id="IPR003105">
    <property type="entry name" value="SRA_YDG"/>
</dbReference>
<sequence>MVSEYEKQRLRNMERNKALLMELGLNKPLFEPKEVKRVKASKKRKPEPVEDRDSEPVPKTPRIESVNTTSGALRRSGRNAGKTIDYQSEQHIGSPVPVSINMRRIENTGPMGRGTGSKRLHDPKVFGSIPSIEVGTWWESREACSADAIHAPWVAGISGGDKGAYSVALSGGYPDDIDEGYALYVHILALHTQDRVCISRPHRLSAYAVSGGRNLKGTKANPLNVRMASYPIPSALNRSSFGQPLKFNKSLKISSDTKKPIRVIRGYKLDSPYAPYEGYRYDGLYRVEKAWQEKGMDGFLVCKFAFKRLPGQQPLPRRAEDDSNDDSEIVEAKAAVEDPKDSEEEAEGSDGQN</sequence>
<feature type="compositionally biased region" description="Acidic residues" evidence="3">
    <location>
        <begin position="340"/>
        <end position="353"/>
    </location>
</feature>
<protein>
    <submittedName>
        <fullName evidence="5">PUA-like domain-containing protein</fullName>
    </submittedName>
</protein>
<dbReference type="GO" id="GO:0005634">
    <property type="term" value="C:nucleus"/>
    <property type="evidence" value="ECO:0007669"/>
    <property type="project" value="UniProtKB-SubCell"/>
</dbReference>
<dbReference type="AlphaFoldDB" id="A0AAD7E2Q2"/>
<dbReference type="PANTHER" id="PTHR14140">
    <property type="entry name" value="E3 UBIQUITIN-PROTEIN LIGASE UHRF-RELATED"/>
    <property type="match status" value="1"/>
</dbReference>
<evidence type="ECO:0000259" key="4">
    <source>
        <dbReference type="PROSITE" id="PS51015"/>
    </source>
</evidence>
<feature type="compositionally biased region" description="Basic and acidic residues" evidence="3">
    <location>
        <begin position="46"/>
        <end position="56"/>
    </location>
</feature>
<reference evidence="5" key="1">
    <citation type="submission" date="2023-03" db="EMBL/GenBank/DDBJ databases">
        <title>Massive genome expansion in bonnet fungi (Mycena s.s.) driven by repeated elements and novel gene families across ecological guilds.</title>
        <authorList>
            <consortium name="Lawrence Berkeley National Laboratory"/>
            <person name="Harder C.B."/>
            <person name="Miyauchi S."/>
            <person name="Viragh M."/>
            <person name="Kuo A."/>
            <person name="Thoen E."/>
            <person name="Andreopoulos B."/>
            <person name="Lu D."/>
            <person name="Skrede I."/>
            <person name="Drula E."/>
            <person name="Henrissat B."/>
            <person name="Morin E."/>
            <person name="Kohler A."/>
            <person name="Barry K."/>
            <person name="LaButti K."/>
            <person name="Morin E."/>
            <person name="Salamov A."/>
            <person name="Lipzen A."/>
            <person name="Mereny Z."/>
            <person name="Hegedus B."/>
            <person name="Baldrian P."/>
            <person name="Stursova M."/>
            <person name="Weitz H."/>
            <person name="Taylor A."/>
            <person name="Grigoriev I.V."/>
            <person name="Nagy L.G."/>
            <person name="Martin F."/>
            <person name="Kauserud H."/>
        </authorList>
    </citation>
    <scope>NUCLEOTIDE SEQUENCE</scope>
    <source>
        <strain evidence="5">9144</strain>
    </source>
</reference>
<dbReference type="PANTHER" id="PTHR14140:SF27">
    <property type="entry name" value="OS04G0289800 PROTEIN"/>
    <property type="match status" value="1"/>
</dbReference>
<keyword evidence="1 2" id="KW-0539">Nucleus</keyword>
<feature type="compositionally biased region" description="Basic and acidic residues" evidence="3">
    <location>
        <begin position="330"/>
        <end position="339"/>
    </location>
</feature>
<dbReference type="InterPro" id="IPR015947">
    <property type="entry name" value="PUA-like_sf"/>
</dbReference>
<dbReference type="SMART" id="SM00466">
    <property type="entry name" value="SRA"/>
    <property type="match status" value="1"/>
</dbReference>
<dbReference type="Pfam" id="PF02182">
    <property type="entry name" value="SAD_SRA"/>
    <property type="match status" value="1"/>
</dbReference>
<name>A0AAD7E2Q2_9AGAR</name>
<evidence type="ECO:0000313" key="5">
    <source>
        <dbReference type="EMBL" id="KAJ7225482.1"/>
    </source>
</evidence>
<dbReference type="InterPro" id="IPR045134">
    <property type="entry name" value="UHRF1/2-like"/>
</dbReference>
<feature type="region of interest" description="Disordered" evidence="3">
    <location>
        <begin position="30"/>
        <end position="84"/>
    </location>
</feature>